<evidence type="ECO:0000256" key="11">
    <source>
        <dbReference type="SAM" id="SignalP"/>
    </source>
</evidence>
<comment type="catalytic activity">
    <reaction evidence="1">
        <text>Hydrolyzes the link between N-acetylmuramoyl residues and L-amino acid residues in certain cell-wall glycopeptides.</text>
        <dbReference type="EC" id="3.5.1.28"/>
    </reaction>
</comment>
<evidence type="ECO:0000256" key="8">
    <source>
        <dbReference type="ARBA" id="ARBA00023316"/>
    </source>
</evidence>
<dbReference type="CDD" id="cd00118">
    <property type="entry name" value="LysM"/>
    <property type="match status" value="1"/>
</dbReference>
<dbReference type="SMART" id="SM00646">
    <property type="entry name" value="Ami_3"/>
    <property type="match status" value="1"/>
</dbReference>
<dbReference type="InterPro" id="IPR018392">
    <property type="entry name" value="LysM"/>
</dbReference>
<feature type="signal peptide" evidence="11">
    <location>
        <begin position="1"/>
        <end position="22"/>
    </location>
</feature>
<evidence type="ECO:0000256" key="9">
    <source>
        <dbReference type="ARBA" id="ARBA00074581"/>
    </source>
</evidence>
<dbReference type="Gene3D" id="3.40.630.40">
    <property type="entry name" value="Zn-dependent exopeptidases"/>
    <property type="match status" value="1"/>
</dbReference>
<name>A0A4V6Q2N6_9GAMM</name>
<evidence type="ECO:0000256" key="10">
    <source>
        <dbReference type="SAM" id="MobiDB-lite"/>
    </source>
</evidence>
<feature type="domain" description="LysM" evidence="12">
    <location>
        <begin position="400"/>
        <end position="443"/>
    </location>
</feature>
<dbReference type="GO" id="GO:0030288">
    <property type="term" value="C:outer membrane-bounded periplasmic space"/>
    <property type="evidence" value="ECO:0007669"/>
    <property type="project" value="TreeGrafter"/>
</dbReference>
<dbReference type="EC" id="3.5.1.28" evidence="4"/>
<dbReference type="SUPFAM" id="SSF53187">
    <property type="entry name" value="Zn-dependent exopeptidases"/>
    <property type="match status" value="1"/>
</dbReference>
<dbReference type="EMBL" id="SOAX01000002">
    <property type="protein sequence ID" value="TDT43298.1"/>
    <property type="molecule type" value="Genomic_DNA"/>
</dbReference>
<feature type="chain" id="PRO_5020870027" description="N-acetylmuramoyl-L-alanine amidase AmiC" evidence="11">
    <location>
        <begin position="23"/>
        <end position="446"/>
    </location>
</feature>
<dbReference type="InterPro" id="IPR002508">
    <property type="entry name" value="MurNAc-LAA_cat"/>
</dbReference>
<dbReference type="InterPro" id="IPR021731">
    <property type="entry name" value="AMIN_dom"/>
</dbReference>
<dbReference type="AlphaFoldDB" id="A0A4V6Q2N6"/>
<dbReference type="Proteomes" id="UP000295830">
    <property type="component" value="Unassembled WGS sequence"/>
</dbReference>
<organism evidence="13 14">
    <name type="scientific">Halospina denitrificans</name>
    <dbReference type="NCBI Taxonomy" id="332522"/>
    <lineage>
        <taxon>Bacteria</taxon>
        <taxon>Pseudomonadati</taxon>
        <taxon>Pseudomonadota</taxon>
        <taxon>Gammaproteobacteria</taxon>
        <taxon>Halospina</taxon>
    </lineage>
</organism>
<dbReference type="InterPro" id="IPR050695">
    <property type="entry name" value="N-acetylmuramoyl_amidase_3"/>
</dbReference>
<evidence type="ECO:0000256" key="5">
    <source>
        <dbReference type="ARBA" id="ARBA00022729"/>
    </source>
</evidence>
<evidence type="ECO:0000313" key="14">
    <source>
        <dbReference type="Proteomes" id="UP000295830"/>
    </source>
</evidence>
<comment type="caution">
    <text evidence="13">The sequence shown here is derived from an EMBL/GenBank/DDBJ whole genome shotgun (WGS) entry which is preliminary data.</text>
</comment>
<dbReference type="InterPro" id="IPR036779">
    <property type="entry name" value="LysM_dom_sf"/>
</dbReference>
<proteinExistence type="inferred from homology"/>
<dbReference type="SMART" id="SM00257">
    <property type="entry name" value="LysM"/>
    <property type="match status" value="1"/>
</dbReference>
<dbReference type="RefSeq" id="WP_208297019.1">
    <property type="nucleotide sequence ID" value="NZ_SOAX01000002.1"/>
</dbReference>
<protein>
    <recommendedName>
        <fullName evidence="9">N-acetylmuramoyl-L-alanine amidase AmiC</fullName>
        <ecNumber evidence="4">3.5.1.28</ecNumber>
    </recommendedName>
</protein>
<evidence type="ECO:0000256" key="4">
    <source>
        <dbReference type="ARBA" id="ARBA00011901"/>
    </source>
</evidence>
<dbReference type="Pfam" id="PF01476">
    <property type="entry name" value="LysM"/>
    <property type="match status" value="1"/>
</dbReference>
<dbReference type="GO" id="GO:0009253">
    <property type="term" value="P:peptidoglycan catabolic process"/>
    <property type="evidence" value="ECO:0007669"/>
    <property type="project" value="InterPro"/>
</dbReference>
<dbReference type="GO" id="GO:0071555">
    <property type="term" value="P:cell wall organization"/>
    <property type="evidence" value="ECO:0007669"/>
    <property type="project" value="UniProtKB-KW"/>
</dbReference>
<dbReference type="Pfam" id="PF01520">
    <property type="entry name" value="Amidase_3"/>
    <property type="match status" value="1"/>
</dbReference>
<comment type="similarity">
    <text evidence="3">Belongs to the N-acetylmuramoyl-L-alanine amidase 3 family.</text>
</comment>
<keyword evidence="8" id="KW-0961">Cell wall biogenesis/degradation</keyword>
<keyword evidence="7" id="KW-0378">Hydrolase</keyword>
<dbReference type="GO" id="GO:0008745">
    <property type="term" value="F:N-acetylmuramoyl-L-alanine amidase activity"/>
    <property type="evidence" value="ECO:0007669"/>
    <property type="project" value="UniProtKB-EC"/>
</dbReference>
<evidence type="ECO:0000256" key="3">
    <source>
        <dbReference type="ARBA" id="ARBA00010860"/>
    </source>
</evidence>
<dbReference type="CDD" id="cd02696">
    <property type="entry name" value="MurNAc-LAA"/>
    <property type="match status" value="1"/>
</dbReference>
<dbReference type="FunFam" id="3.40.630.40:FF:000001">
    <property type="entry name" value="N-acetylmuramoyl-L-alanine amidase"/>
    <property type="match status" value="1"/>
</dbReference>
<comment type="subcellular location">
    <subcellularLocation>
        <location evidence="2">Periplasm</location>
    </subcellularLocation>
</comment>
<dbReference type="Pfam" id="PF11741">
    <property type="entry name" value="AMIN"/>
    <property type="match status" value="1"/>
</dbReference>
<keyword evidence="5 11" id="KW-0732">Signal</keyword>
<accession>A0A4V6Q2N6</accession>
<dbReference type="Gene3D" id="3.10.350.10">
    <property type="entry name" value="LysM domain"/>
    <property type="match status" value="1"/>
</dbReference>
<evidence type="ECO:0000256" key="1">
    <source>
        <dbReference type="ARBA" id="ARBA00001561"/>
    </source>
</evidence>
<evidence type="ECO:0000256" key="2">
    <source>
        <dbReference type="ARBA" id="ARBA00004418"/>
    </source>
</evidence>
<dbReference type="Gene3D" id="2.60.40.3500">
    <property type="match status" value="1"/>
</dbReference>
<dbReference type="PANTHER" id="PTHR30404:SF0">
    <property type="entry name" value="N-ACETYLMURAMOYL-L-ALANINE AMIDASE AMIC"/>
    <property type="match status" value="1"/>
</dbReference>
<dbReference type="PROSITE" id="PS51782">
    <property type="entry name" value="LYSM"/>
    <property type="match status" value="1"/>
</dbReference>
<evidence type="ECO:0000256" key="6">
    <source>
        <dbReference type="ARBA" id="ARBA00022764"/>
    </source>
</evidence>
<dbReference type="SUPFAM" id="SSF54106">
    <property type="entry name" value="LysM domain"/>
    <property type="match status" value="1"/>
</dbReference>
<gene>
    <name evidence="13" type="ORF">DES49_1112</name>
</gene>
<dbReference type="PANTHER" id="PTHR30404">
    <property type="entry name" value="N-ACETYLMURAMOYL-L-ALANINE AMIDASE"/>
    <property type="match status" value="1"/>
</dbReference>
<reference evidence="13 14" key="1">
    <citation type="submission" date="2019-03" db="EMBL/GenBank/DDBJ databases">
        <title>Genomic Encyclopedia of Type Strains, Phase IV (KMG-IV): sequencing the most valuable type-strain genomes for metagenomic binning, comparative biology and taxonomic classification.</title>
        <authorList>
            <person name="Goeker M."/>
        </authorList>
    </citation>
    <scope>NUCLEOTIDE SEQUENCE [LARGE SCALE GENOMIC DNA]</scope>
    <source>
        <strain evidence="13 14">DSM 15505</strain>
    </source>
</reference>
<feature type="region of interest" description="Disordered" evidence="10">
    <location>
        <begin position="376"/>
        <end position="403"/>
    </location>
</feature>
<evidence type="ECO:0000313" key="13">
    <source>
        <dbReference type="EMBL" id="TDT43298.1"/>
    </source>
</evidence>
<sequence length="446" mass="48764">MMGRLTGILVVCLLWLSTPVLAQTPVDNARIWPATDHTRLVLETGDAVEHSLFALESPDRLVIDIEKADLKTNLSALDLSETPIKSIRTGRRQGGELRVVLDMKKEVEPRSFLLKPNQKYGHRLVVDLMSQDSERKEEQQAVLEDQSESKRRDVIVVVDPGHGGEDPGAIGASGVHEKKVTLSLSKKLVDRINAKEGYQAYLTRKDDYFLGLRKRVEIARDYNADLFISVHADAFHSPQPRGASVYALSTDGASSENARWLAKSENRSDLIGGVGGVSLSDKNDMLAGVLLDLSMTASIQHSIGVGGNILDTLDRVGELHKSSVEQAGFAVLKSPDIPSILVEAGFISNPTDEMKLTREDHQDRLARAIVNGVSDHFQSSPPPGSLIAHRQRNGGGDGGRHYEIRRGDTLSAIARRTQTSVTRIKEINDLNTESLKIGQVISIPSS</sequence>
<evidence type="ECO:0000259" key="12">
    <source>
        <dbReference type="PROSITE" id="PS51782"/>
    </source>
</evidence>
<keyword evidence="14" id="KW-1185">Reference proteome</keyword>
<keyword evidence="6" id="KW-0574">Periplasm</keyword>
<evidence type="ECO:0000256" key="7">
    <source>
        <dbReference type="ARBA" id="ARBA00022801"/>
    </source>
</evidence>